<feature type="domain" description="FAD/NAD(P)-binding" evidence="11">
    <location>
        <begin position="395"/>
        <end position="643"/>
    </location>
</feature>
<evidence type="ECO:0000256" key="9">
    <source>
        <dbReference type="ARBA" id="ARBA00023014"/>
    </source>
</evidence>
<dbReference type="GO" id="GO:0008168">
    <property type="term" value="F:methyltransferase activity"/>
    <property type="evidence" value="ECO:0007669"/>
    <property type="project" value="UniProtKB-KW"/>
</dbReference>
<evidence type="ECO:0000313" key="13">
    <source>
        <dbReference type="Proteomes" id="UP000093104"/>
    </source>
</evidence>
<name>A0A1C7YV59_PSESX</name>
<dbReference type="GO" id="GO:0051536">
    <property type="term" value="F:iron-sulfur cluster binding"/>
    <property type="evidence" value="ECO:0007669"/>
    <property type="project" value="UniProtKB-KW"/>
</dbReference>
<dbReference type="InterPro" id="IPR013785">
    <property type="entry name" value="Aldolase_TIM"/>
</dbReference>
<gene>
    <name evidence="12" type="ORF">AFK24_29160</name>
</gene>
<reference evidence="12 13" key="1">
    <citation type="submission" date="2015-07" db="EMBL/GenBank/DDBJ databases">
        <title>Draft genome sequence of a diazotrophic, plant growth-promoting rhizobacterium of the Pseudomonas syringae complex.</title>
        <authorList>
            <person name="Patten C.L."/>
            <person name="Jeong H."/>
        </authorList>
    </citation>
    <scope>NUCLEOTIDE SEQUENCE [LARGE SCALE GENOMIC DNA]</scope>
    <source>
        <strain evidence="12 13">GR12-2</strain>
    </source>
</reference>
<dbReference type="GO" id="GO:0046872">
    <property type="term" value="F:metal ion binding"/>
    <property type="evidence" value="ECO:0007669"/>
    <property type="project" value="UniProtKB-KW"/>
</dbReference>
<protein>
    <submittedName>
        <fullName evidence="12">N-methylproline demethylase</fullName>
    </submittedName>
</protein>
<dbReference type="AlphaFoldDB" id="A0A1C7YV59"/>
<keyword evidence="4" id="KW-0285">Flavoprotein</keyword>
<dbReference type="PANTHER" id="PTHR42917">
    <property type="entry name" value="2,4-DIENOYL-COA REDUCTASE"/>
    <property type="match status" value="1"/>
</dbReference>
<dbReference type="SUPFAM" id="SSF51905">
    <property type="entry name" value="FAD/NAD(P)-binding domain"/>
    <property type="match status" value="1"/>
</dbReference>
<dbReference type="CDD" id="cd04734">
    <property type="entry name" value="OYE_like_3_FMN"/>
    <property type="match status" value="1"/>
</dbReference>
<comment type="cofactor">
    <cofactor evidence="2">
        <name>[4Fe-4S] cluster</name>
        <dbReference type="ChEBI" id="CHEBI:49883"/>
    </cofactor>
</comment>
<keyword evidence="7" id="KW-0560">Oxidoreductase</keyword>
<dbReference type="GO" id="GO:0032259">
    <property type="term" value="P:methylation"/>
    <property type="evidence" value="ECO:0007669"/>
    <property type="project" value="UniProtKB-KW"/>
</dbReference>
<organism evidence="12 13">
    <name type="scientific">Pseudomonas syringae</name>
    <dbReference type="NCBI Taxonomy" id="317"/>
    <lineage>
        <taxon>Bacteria</taxon>
        <taxon>Pseudomonadati</taxon>
        <taxon>Pseudomonadota</taxon>
        <taxon>Gammaproteobacteria</taxon>
        <taxon>Pseudomonadales</taxon>
        <taxon>Pseudomonadaceae</taxon>
        <taxon>Pseudomonas</taxon>
    </lineage>
</organism>
<dbReference type="Proteomes" id="UP000093104">
    <property type="component" value="Unassembled WGS sequence"/>
</dbReference>
<dbReference type="InterPro" id="IPR036188">
    <property type="entry name" value="FAD/NAD-bd_sf"/>
</dbReference>
<keyword evidence="12" id="KW-0489">Methyltransferase</keyword>
<evidence type="ECO:0000256" key="5">
    <source>
        <dbReference type="ARBA" id="ARBA00022643"/>
    </source>
</evidence>
<keyword evidence="6" id="KW-0479">Metal-binding</keyword>
<evidence type="ECO:0000259" key="10">
    <source>
        <dbReference type="Pfam" id="PF00724"/>
    </source>
</evidence>
<sequence length="684" mass="75022">MSSSPLIVPGRKQDPLLAPLQLKHLTLRNRIMSTSHAPFLEEGGLPLERYQRYHEEKAKGGIALTMFGGSSMVDADSSWGGSGQLDLSSDGIIAPFQQFSERIHRHGAALMCQISHLGRRADATSYNWLPSIAPSRSRETQHRAFSREMDEHDIRRIVKAYGAAAKRCLEGGLDGLETLTGGHLLGQFFSPRTNQRHDRFGGSLENRARFGLMVYEEIRRQVGEKMIVGIRFVIDEGIDDGLGFEEGIALAQLFQREGLVDYFNCIFGRMDTVIALAEQNMPGMASPSAPFLHNVGAFRREVCLPVFHAARIADLATARYAIGEGLLDMVAMTRAHMADPQLVNKLMRGEEANIRPCVGASYCMHKKVNCIHNPASGRETQLPQVIERSSQPSRKVLVIGAGPAGLEAARVAAERGHRVLVLEAGSQAGGQLLLAVRATWRRDLIGIVDWRVAELQRLGVEVRYDVYAGVEEVVAESPEVVIVATGGLPDLDWLEGAEHCLSIWDVLASTAPVSGHYLLYDGSGRHEGVSTALHLAEQGAKVSLVGIDESLAMEMEYSSRAIYRKQYAQHGIDVTGDHHLIRVSRHAEGGLMATFRHELTGTLLERRADKVVVERGTAPLDEVFEGLRGMSCNDGVLEIPQFLQLKPQPMGGRDGFALYRIGDALSSRNVHAAMLDAMRLGLVL</sequence>
<dbReference type="PRINTS" id="PR00411">
    <property type="entry name" value="PNDRDTASEI"/>
</dbReference>
<dbReference type="GO" id="GO:0010181">
    <property type="term" value="F:FMN binding"/>
    <property type="evidence" value="ECO:0007669"/>
    <property type="project" value="InterPro"/>
</dbReference>
<evidence type="ECO:0000256" key="3">
    <source>
        <dbReference type="ARBA" id="ARBA00011048"/>
    </source>
</evidence>
<dbReference type="InterPro" id="IPR023753">
    <property type="entry name" value="FAD/NAD-binding_dom"/>
</dbReference>
<keyword evidence="8" id="KW-0408">Iron</keyword>
<evidence type="ECO:0000259" key="11">
    <source>
        <dbReference type="Pfam" id="PF07992"/>
    </source>
</evidence>
<dbReference type="GO" id="GO:0008670">
    <property type="term" value="F:2,4-dienoyl-CoA reductase (NADPH) activity"/>
    <property type="evidence" value="ECO:0007669"/>
    <property type="project" value="TreeGrafter"/>
</dbReference>
<dbReference type="Gene3D" id="3.20.20.70">
    <property type="entry name" value="Aldolase class I"/>
    <property type="match status" value="1"/>
</dbReference>
<evidence type="ECO:0000313" key="12">
    <source>
        <dbReference type="EMBL" id="OCR21624.1"/>
    </source>
</evidence>
<comment type="caution">
    <text evidence="12">The sequence shown here is derived from an EMBL/GenBank/DDBJ whole genome shotgun (WGS) entry which is preliminary data.</text>
</comment>
<evidence type="ECO:0000256" key="8">
    <source>
        <dbReference type="ARBA" id="ARBA00023004"/>
    </source>
</evidence>
<dbReference type="Pfam" id="PF07992">
    <property type="entry name" value="Pyr_redox_2"/>
    <property type="match status" value="1"/>
</dbReference>
<evidence type="ECO:0000256" key="2">
    <source>
        <dbReference type="ARBA" id="ARBA00001966"/>
    </source>
</evidence>
<dbReference type="Gene3D" id="3.40.50.720">
    <property type="entry name" value="NAD(P)-binding Rossmann-like Domain"/>
    <property type="match status" value="1"/>
</dbReference>
<dbReference type="Gene3D" id="3.50.50.60">
    <property type="entry name" value="FAD/NAD(P)-binding domain"/>
    <property type="match status" value="1"/>
</dbReference>
<evidence type="ECO:0000256" key="1">
    <source>
        <dbReference type="ARBA" id="ARBA00001917"/>
    </source>
</evidence>
<feature type="domain" description="NADH:flavin oxidoreductase/NADH oxidase N-terminal" evidence="10">
    <location>
        <begin position="16"/>
        <end position="351"/>
    </location>
</feature>
<dbReference type="PANTHER" id="PTHR42917:SF2">
    <property type="entry name" value="2,4-DIENOYL-COA REDUCTASE [(2E)-ENOYL-COA-PRODUCING]"/>
    <property type="match status" value="1"/>
</dbReference>
<evidence type="ECO:0000256" key="6">
    <source>
        <dbReference type="ARBA" id="ARBA00022723"/>
    </source>
</evidence>
<evidence type="ECO:0000256" key="7">
    <source>
        <dbReference type="ARBA" id="ARBA00023002"/>
    </source>
</evidence>
<comment type="cofactor">
    <cofactor evidence="1">
        <name>FMN</name>
        <dbReference type="ChEBI" id="CHEBI:58210"/>
    </cofactor>
</comment>
<dbReference type="GO" id="GO:0033543">
    <property type="term" value="P:fatty acid beta-oxidation, unsaturated, even number, reductase/isomerase pathway"/>
    <property type="evidence" value="ECO:0007669"/>
    <property type="project" value="TreeGrafter"/>
</dbReference>
<keyword evidence="5" id="KW-0288">FMN</keyword>
<dbReference type="EMBL" id="LGSI01000074">
    <property type="protein sequence ID" value="OCR21624.1"/>
    <property type="molecule type" value="Genomic_DNA"/>
</dbReference>
<dbReference type="InterPro" id="IPR051793">
    <property type="entry name" value="NADH:flavin_oxidoreductase"/>
</dbReference>
<dbReference type="InterPro" id="IPR001155">
    <property type="entry name" value="OxRdtase_FMN_N"/>
</dbReference>
<dbReference type="SUPFAM" id="SSF51395">
    <property type="entry name" value="FMN-linked oxidoreductases"/>
    <property type="match status" value="1"/>
</dbReference>
<dbReference type="RefSeq" id="WP_065836551.1">
    <property type="nucleotide sequence ID" value="NZ_LGSI01000074.1"/>
</dbReference>
<proteinExistence type="inferred from homology"/>
<keyword evidence="12" id="KW-0808">Transferase</keyword>
<evidence type="ECO:0000256" key="4">
    <source>
        <dbReference type="ARBA" id="ARBA00022630"/>
    </source>
</evidence>
<comment type="similarity">
    <text evidence="3">In the N-terminal section; belongs to the NADH:flavin oxidoreductase/NADH oxidase family.</text>
</comment>
<dbReference type="Pfam" id="PF00724">
    <property type="entry name" value="Oxidored_FMN"/>
    <property type="match status" value="1"/>
</dbReference>
<accession>A0A1C7YV59</accession>
<dbReference type="OrthoDB" id="8523426at2"/>
<keyword evidence="9" id="KW-0411">Iron-sulfur</keyword>
<dbReference type="PRINTS" id="PR00368">
    <property type="entry name" value="FADPNR"/>
</dbReference>
<dbReference type="PATRIC" id="fig|317.243.peg.1732"/>